<gene>
    <name evidence="10" type="ORF">CB5_LOCUS24594</name>
</gene>
<feature type="domain" description="Myb-like" evidence="9">
    <location>
        <begin position="108"/>
        <end position="159"/>
    </location>
</feature>
<keyword evidence="4" id="KW-0805">Transcription regulation</keyword>
<keyword evidence="5" id="KW-0238">DNA-binding</keyword>
<keyword evidence="2" id="KW-0217">Developmental protein</keyword>
<name>A0A6V7QE17_ANACO</name>
<organism evidence="10">
    <name type="scientific">Ananas comosus var. bracteatus</name>
    <name type="common">red pineapple</name>
    <dbReference type="NCBI Taxonomy" id="296719"/>
    <lineage>
        <taxon>Eukaryota</taxon>
        <taxon>Viridiplantae</taxon>
        <taxon>Streptophyta</taxon>
        <taxon>Embryophyta</taxon>
        <taxon>Tracheophyta</taxon>
        <taxon>Spermatophyta</taxon>
        <taxon>Magnoliopsida</taxon>
        <taxon>Liliopsida</taxon>
        <taxon>Poales</taxon>
        <taxon>Bromeliaceae</taxon>
        <taxon>Bromelioideae</taxon>
        <taxon>Ananas</taxon>
    </lineage>
</organism>
<dbReference type="InterPro" id="IPR001005">
    <property type="entry name" value="SANT/Myb"/>
</dbReference>
<dbReference type="GO" id="GO:0000976">
    <property type="term" value="F:transcription cis-regulatory region binding"/>
    <property type="evidence" value="ECO:0007669"/>
    <property type="project" value="InterPro"/>
</dbReference>
<evidence type="ECO:0000256" key="6">
    <source>
        <dbReference type="ARBA" id="ARBA00023163"/>
    </source>
</evidence>
<keyword evidence="7" id="KW-0539">Nucleus</keyword>
<feature type="region of interest" description="Disordered" evidence="8">
    <location>
        <begin position="211"/>
        <end position="231"/>
    </location>
</feature>
<dbReference type="InterPro" id="IPR009057">
    <property type="entry name" value="Homeodomain-like_sf"/>
</dbReference>
<feature type="region of interest" description="Disordered" evidence="8">
    <location>
        <begin position="1"/>
        <end position="41"/>
    </location>
</feature>
<keyword evidence="3" id="KW-0221">Differentiation</keyword>
<dbReference type="AlphaFoldDB" id="A0A6V7QE17"/>
<feature type="compositionally biased region" description="Basic and acidic residues" evidence="8">
    <location>
        <begin position="19"/>
        <end position="30"/>
    </location>
</feature>
<feature type="compositionally biased region" description="Polar residues" evidence="8">
    <location>
        <begin position="219"/>
        <end position="229"/>
    </location>
</feature>
<comment type="subcellular location">
    <subcellularLocation>
        <location evidence="1">Nucleus</location>
    </subcellularLocation>
</comment>
<evidence type="ECO:0000313" key="10">
    <source>
        <dbReference type="EMBL" id="CAD1841383.1"/>
    </source>
</evidence>
<keyword evidence="6" id="KW-0804">Transcription</keyword>
<dbReference type="SUPFAM" id="SSF46689">
    <property type="entry name" value="Homeodomain-like"/>
    <property type="match status" value="1"/>
</dbReference>
<feature type="region of interest" description="Disordered" evidence="8">
    <location>
        <begin position="163"/>
        <end position="186"/>
    </location>
</feature>
<reference evidence="10" key="1">
    <citation type="submission" date="2020-07" db="EMBL/GenBank/DDBJ databases">
        <authorList>
            <person name="Lin J."/>
        </authorList>
    </citation>
    <scope>NUCLEOTIDE SEQUENCE</scope>
</reference>
<dbReference type="NCBIfam" id="TIGR01557">
    <property type="entry name" value="myb_SHAQKYF"/>
    <property type="match status" value="1"/>
</dbReference>
<dbReference type="GO" id="GO:0006355">
    <property type="term" value="P:regulation of DNA-templated transcription"/>
    <property type="evidence" value="ECO:0007669"/>
    <property type="project" value="InterPro"/>
</dbReference>
<dbReference type="GO" id="GO:0010158">
    <property type="term" value="P:abaxial cell fate specification"/>
    <property type="evidence" value="ECO:0007669"/>
    <property type="project" value="InterPro"/>
</dbReference>
<sequence length="355" mass="39861">MAMAKESISEDSGSSGSEMSHERGFLHRPDPNPNPSLGEPQLSLRFEAPATDQVHGRMYHQLVQQHLDNNNNNSFHDRDHHLHHPQIYGFKRNSRPGHGGKRSVRAPRMRWTTTLHSHFVHAVELLGGHERATPKSVLELMNVKDLTLAHVKSHLQMYRTVKSTDRGTGQGQIDMGLNQRTGRGDQVEGGVGVLPCDTAEINTSYKPLTTTTTTTTTTQPHPQHCSSPLGTDKTLRKDKEMIHYFGQRSPSLSTEEKNAWNPSLQQNALSYAYLNCDKFSSKGNKGMEEERDALHPPHGIGEEELNTRRGNMPFLHNEHSMTLSTVPNLEITLGRQSWQMEYGESSKELALLNCL</sequence>
<dbReference type="PANTHER" id="PTHR31496:SF25">
    <property type="entry name" value="TRANSCRIPTION FACTOR KAN3-RELATED"/>
    <property type="match status" value="1"/>
</dbReference>
<evidence type="ECO:0000256" key="7">
    <source>
        <dbReference type="ARBA" id="ARBA00023242"/>
    </source>
</evidence>
<dbReference type="PANTHER" id="PTHR31496">
    <property type="entry name" value="TRANSCRIPTION FACTOR KAN2-RELATED"/>
    <property type="match status" value="1"/>
</dbReference>
<evidence type="ECO:0000256" key="3">
    <source>
        <dbReference type="ARBA" id="ARBA00022782"/>
    </source>
</evidence>
<evidence type="ECO:0000256" key="2">
    <source>
        <dbReference type="ARBA" id="ARBA00022473"/>
    </source>
</evidence>
<evidence type="ECO:0000256" key="5">
    <source>
        <dbReference type="ARBA" id="ARBA00023125"/>
    </source>
</evidence>
<dbReference type="FunFam" id="1.10.10.60:FF:000002">
    <property type="entry name" value="Myb family transcription factor"/>
    <property type="match status" value="1"/>
</dbReference>
<evidence type="ECO:0000259" key="9">
    <source>
        <dbReference type="Pfam" id="PF00249"/>
    </source>
</evidence>
<dbReference type="InterPro" id="IPR006447">
    <property type="entry name" value="Myb_dom_plants"/>
</dbReference>
<dbReference type="EMBL" id="LR862135">
    <property type="protein sequence ID" value="CAD1841383.1"/>
    <property type="molecule type" value="Genomic_DNA"/>
</dbReference>
<protein>
    <recommendedName>
        <fullName evidence="9">Myb-like domain-containing protein</fullName>
    </recommendedName>
</protein>
<proteinExistence type="predicted"/>
<accession>A0A6V7QE17</accession>
<evidence type="ECO:0000256" key="4">
    <source>
        <dbReference type="ARBA" id="ARBA00023015"/>
    </source>
</evidence>
<evidence type="ECO:0000256" key="8">
    <source>
        <dbReference type="SAM" id="MobiDB-lite"/>
    </source>
</evidence>
<dbReference type="Gene3D" id="1.10.10.60">
    <property type="entry name" value="Homeodomain-like"/>
    <property type="match status" value="1"/>
</dbReference>
<evidence type="ECO:0000256" key="1">
    <source>
        <dbReference type="ARBA" id="ARBA00004123"/>
    </source>
</evidence>
<dbReference type="InterPro" id="IPR044847">
    <property type="entry name" value="KAN_fam"/>
</dbReference>
<dbReference type="Pfam" id="PF00249">
    <property type="entry name" value="Myb_DNA-binding"/>
    <property type="match status" value="1"/>
</dbReference>
<dbReference type="GO" id="GO:0005634">
    <property type="term" value="C:nucleus"/>
    <property type="evidence" value="ECO:0007669"/>
    <property type="project" value="UniProtKB-SubCell"/>
</dbReference>